<dbReference type="SMART" id="SM00675">
    <property type="entry name" value="DM11"/>
    <property type="match status" value="1"/>
</dbReference>
<evidence type="ECO:0000313" key="3">
    <source>
        <dbReference type="RefSeq" id="XP_034104041.1"/>
    </source>
</evidence>
<accession>A0A6P8WK64</accession>
<evidence type="ECO:0000256" key="1">
    <source>
        <dbReference type="SAM" id="SignalP"/>
    </source>
</evidence>
<dbReference type="GeneID" id="117567877"/>
<organism evidence="2 3">
    <name type="scientific">Drosophila albomicans</name>
    <name type="common">Fruit fly</name>
    <dbReference type="NCBI Taxonomy" id="7291"/>
    <lineage>
        <taxon>Eukaryota</taxon>
        <taxon>Metazoa</taxon>
        <taxon>Ecdysozoa</taxon>
        <taxon>Arthropoda</taxon>
        <taxon>Hexapoda</taxon>
        <taxon>Insecta</taxon>
        <taxon>Pterygota</taxon>
        <taxon>Neoptera</taxon>
        <taxon>Endopterygota</taxon>
        <taxon>Diptera</taxon>
        <taxon>Brachycera</taxon>
        <taxon>Muscomorpha</taxon>
        <taxon>Ephydroidea</taxon>
        <taxon>Drosophilidae</taxon>
        <taxon>Drosophila</taxon>
    </lineage>
</organism>
<evidence type="ECO:0000313" key="2">
    <source>
        <dbReference type="Proteomes" id="UP000515160"/>
    </source>
</evidence>
<dbReference type="Proteomes" id="UP000515160">
    <property type="component" value="Chromosome X"/>
</dbReference>
<dbReference type="InterPro" id="IPR006601">
    <property type="entry name" value="Uncharacterised_DM11_DROME"/>
</dbReference>
<feature type="chain" id="PRO_5028116100" evidence="1">
    <location>
        <begin position="20"/>
        <end position="189"/>
    </location>
</feature>
<proteinExistence type="predicted"/>
<dbReference type="RefSeq" id="XP_034104041.1">
    <property type="nucleotide sequence ID" value="XM_034248150.2"/>
</dbReference>
<feature type="signal peptide" evidence="1">
    <location>
        <begin position="1"/>
        <end position="19"/>
    </location>
</feature>
<keyword evidence="2" id="KW-1185">Reference proteome</keyword>
<dbReference type="OrthoDB" id="7912743at2759"/>
<sequence length="189" mass="21624">MAALLNLLTLLSLLLATESVNYNIVADEKMLVLPCSKEEDRGNAVLSDFVDVTDLHLELDKDLQTFHISCDIKIKLLPKGPIKMQVDVYRWERGQWSPTVFALKRDDICRSLADPFEIWHLYIVTQIPKSQRICPPKLGQVYNLRNITNRMTLKNMPRWDMEGDLKAVVHFTVGPKTICALAFVTITIE</sequence>
<gene>
    <name evidence="3" type="primary">LOC117567877</name>
</gene>
<dbReference type="AlphaFoldDB" id="A0A6P8WK64"/>
<reference evidence="3" key="1">
    <citation type="submission" date="2025-08" db="UniProtKB">
        <authorList>
            <consortium name="RefSeq"/>
        </authorList>
    </citation>
    <scope>IDENTIFICATION</scope>
    <source>
        <strain evidence="3">15112-1751.03</strain>
        <tissue evidence="3">Whole Adult</tissue>
    </source>
</reference>
<protein>
    <submittedName>
        <fullName evidence="3">Uncharacterized protein LOC117567877</fullName>
    </submittedName>
</protein>
<name>A0A6P8WK64_DROAB</name>
<keyword evidence="1" id="KW-0732">Signal</keyword>